<keyword evidence="17" id="KW-0255">Endonuclease</keyword>
<evidence type="ECO:0000256" key="6">
    <source>
        <dbReference type="ARBA" id="ARBA00022763"/>
    </source>
</evidence>
<protein>
    <submittedName>
        <fullName evidence="17">XPG/Rad2 endonuclease, XPG-I domain, PIN-like domain superfamily</fullName>
    </submittedName>
</protein>
<dbReference type="InterPro" id="IPR037315">
    <property type="entry name" value="EXO1_H3TH"/>
</dbReference>
<comment type="cofactor">
    <cofactor evidence="1">
        <name>Mg(2+)</name>
        <dbReference type="ChEBI" id="CHEBI:18420"/>
    </cofactor>
</comment>
<keyword evidence="12" id="KW-0234">DNA repair</keyword>
<feature type="region of interest" description="Disordered" evidence="14">
    <location>
        <begin position="520"/>
        <end position="594"/>
    </location>
</feature>
<dbReference type="SMART" id="SM00484">
    <property type="entry name" value="XPGI"/>
    <property type="match status" value="1"/>
</dbReference>
<feature type="domain" description="XPG N-terminal" evidence="16">
    <location>
        <begin position="1"/>
        <end position="99"/>
    </location>
</feature>
<keyword evidence="8" id="KW-0269">Exonuclease</keyword>
<feature type="region of interest" description="Disordered" evidence="14">
    <location>
        <begin position="708"/>
        <end position="733"/>
    </location>
</feature>
<dbReference type="InterPro" id="IPR008918">
    <property type="entry name" value="HhH2"/>
</dbReference>
<dbReference type="GO" id="GO:0046872">
    <property type="term" value="F:metal ion binding"/>
    <property type="evidence" value="ECO:0007669"/>
    <property type="project" value="UniProtKB-KW"/>
</dbReference>
<dbReference type="Gene3D" id="3.40.50.1010">
    <property type="entry name" value="5'-nuclease"/>
    <property type="match status" value="1"/>
</dbReference>
<keyword evidence="6" id="KW-0227">DNA damage</keyword>
<dbReference type="SMART" id="SM00485">
    <property type="entry name" value="XPGN"/>
    <property type="match status" value="1"/>
</dbReference>
<keyword evidence="11" id="KW-0238">DNA-binding</keyword>
<dbReference type="InterPro" id="IPR036279">
    <property type="entry name" value="5-3_exonuclease_C_sf"/>
</dbReference>
<comment type="subcellular location">
    <subcellularLocation>
        <location evidence="2">Nucleus</location>
    </subcellularLocation>
</comment>
<dbReference type="InterPro" id="IPR006085">
    <property type="entry name" value="XPG_DNA_repair_N"/>
</dbReference>
<dbReference type="GO" id="GO:0005634">
    <property type="term" value="C:nucleus"/>
    <property type="evidence" value="ECO:0007669"/>
    <property type="project" value="UniProtKB-SubCell"/>
</dbReference>
<dbReference type="EMBL" id="CP099429">
    <property type="protein sequence ID" value="USW59581.1"/>
    <property type="molecule type" value="Genomic_DNA"/>
</dbReference>
<dbReference type="CDD" id="cd09908">
    <property type="entry name" value="H3TH_EXO1"/>
    <property type="match status" value="1"/>
</dbReference>
<evidence type="ECO:0000259" key="15">
    <source>
        <dbReference type="SMART" id="SM00484"/>
    </source>
</evidence>
<evidence type="ECO:0000313" key="17">
    <source>
        <dbReference type="EMBL" id="USW59581.1"/>
    </source>
</evidence>
<evidence type="ECO:0000256" key="5">
    <source>
        <dbReference type="ARBA" id="ARBA00022723"/>
    </source>
</evidence>
<dbReference type="GO" id="GO:0017108">
    <property type="term" value="F:5'-flap endonuclease activity"/>
    <property type="evidence" value="ECO:0007669"/>
    <property type="project" value="TreeGrafter"/>
</dbReference>
<evidence type="ECO:0000256" key="2">
    <source>
        <dbReference type="ARBA" id="ARBA00004123"/>
    </source>
</evidence>
<dbReference type="PRINTS" id="PR00853">
    <property type="entry name" value="XPGRADSUPER"/>
</dbReference>
<organism evidence="17 18">
    <name type="scientific">Septoria linicola</name>
    <dbReference type="NCBI Taxonomy" id="215465"/>
    <lineage>
        <taxon>Eukaryota</taxon>
        <taxon>Fungi</taxon>
        <taxon>Dikarya</taxon>
        <taxon>Ascomycota</taxon>
        <taxon>Pezizomycotina</taxon>
        <taxon>Dothideomycetes</taxon>
        <taxon>Dothideomycetidae</taxon>
        <taxon>Mycosphaerellales</taxon>
        <taxon>Mycosphaerellaceae</taxon>
        <taxon>Septoria</taxon>
    </lineage>
</organism>
<keyword evidence="7" id="KW-0378">Hydrolase</keyword>
<feature type="compositionally biased region" description="Polar residues" evidence="14">
    <location>
        <begin position="422"/>
        <end position="438"/>
    </location>
</feature>
<dbReference type="CDD" id="cd09857">
    <property type="entry name" value="PIN_EXO1"/>
    <property type="match status" value="1"/>
</dbReference>
<dbReference type="PANTHER" id="PTHR11081:SF65">
    <property type="entry name" value="DNA DAMAGE-INDUCIBLE PROTEIN DIN7-RELATED"/>
    <property type="match status" value="1"/>
</dbReference>
<evidence type="ECO:0000256" key="12">
    <source>
        <dbReference type="ARBA" id="ARBA00023204"/>
    </source>
</evidence>
<dbReference type="InterPro" id="IPR029060">
    <property type="entry name" value="PIN-like_dom_sf"/>
</dbReference>
<evidence type="ECO:0000256" key="11">
    <source>
        <dbReference type="ARBA" id="ARBA00023125"/>
    </source>
</evidence>
<dbReference type="SUPFAM" id="SSF88723">
    <property type="entry name" value="PIN domain-like"/>
    <property type="match status" value="1"/>
</dbReference>
<dbReference type="SMART" id="SM00279">
    <property type="entry name" value="HhH2"/>
    <property type="match status" value="1"/>
</dbReference>
<dbReference type="Pfam" id="PF00867">
    <property type="entry name" value="XPG_I"/>
    <property type="match status" value="1"/>
</dbReference>
<dbReference type="Proteomes" id="UP001056384">
    <property type="component" value="Chromosome 12"/>
</dbReference>
<dbReference type="InterPro" id="IPR006084">
    <property type="entry name" value="XPG/Rad2"/>
</dbReference>
<dbReference type="GO" id="GO:0003677">
    <property type="term" value="F:DNA binding"/>
    <property type="evidence" value="ECO:0007669"/>
    <property type="project" value="UniProtKB-KW"/>
</dbReference>
<dbReference type="AlphaFoldDB" id="A0A9Q9EQ93"/>
<keyword evidence="13" id="KW-0539">Nucleus</keyword>
<sequence length="742" mass="81147">MGIPGLLPLLKSIHKPTHLRNFAGQTLGVDAYGWLHRGTVSCAIELAEGKPTRKHIDFVLHRVRMLIHFGVKPYLVFDGDYLPSKSHTEKERAARRKESRRVGLEMLRMGRPSQAQLELQKAVDVTPLMAREIIEELKKMDVAFVVAPYEADSQLAYLEKQGLINGVLSEDSDLLVFGVNCLLTKLDQYGECVMVNRADFTSVRDVSLVGWSDKEFRMMTMLSGCDYLPGIDKMGLKTAYRLVRKHKSIDRVVRTVQFDGKMRVPKDYLESFHRAERTFLHQWVFCPDVNCLVNLNPLPAGLTAEVMPYIGNYVEPDHAAGVACGDLDPNTKKAILLPNRLYHPAQRRSVSTPIEKHGKPIDDYFKSRRIPLAELDPNSLTLSPSQQLLLETQGSTSWSATQISAPRSASQVPAARVFGGPRTTNSITPSSAPQPSRRTVTDPFPARPASPKRQRLCSDSGIAAAMKGSKDVASATSKFFAKAATPPSPSIRRRSSRKAEEFDLWSDDSVAEAVAAATQEVPERAGAAEPVEEVTASTSSSPRKRKKLQVFTDADESVASQSTVASSSISTTTSKASISTSATSFTSASSQEHSVFSKSIRLDFEALRYQNAGAGRKTPSRTVSAPLFSRTPLNRPALQTAKTKVEESPADIDDSGIVLESPAGLPVAEFRSDVVEVEEEDGIDDHAWLAMEKEPAHFSQALSELPIKGSEDLLVPESPEGGSDSGDTKKPALNLSQFAFAG</sequence>
<dbReference type="FunFam" id="3.40.50.1010:FF:000002">
    <property type="entry name" value="Exonuclease 1, putative"/>
    <property type="match status" value="1"/>
</dbReference>
<keyword evidence="9" id="KW-0460">Magnesium</keyword>
<feature type="region of interest" description="Disordered" evidence="14">
    <location>
        <begin position="613"/>
        <end position="658"/>
    </location>
</feature>
<gene>
    <name evidence="17" type="ORF">Slin15195_G129000</name>
</gene>
<evidence type="ECO:0000256" key="4">
    <source>
        <dbReference type="ARBA" id="ARBA00022722"/>
    </source>
</evidence>
<dbReference type="OrthoDB" id="26491at2759"/>
<name>A0A9Q9EQ93_9PEZI</name>
<evidence type="ECO:0000256" key="8">
    <source>
        <dbReference type="ARBA" id="ARBA00022839"/>
    </source>
</evidence>
<evidence type="ECO:0000313" key="18">
    <source>
        <dbReference type="Proteomes" id="UP001056384"/>
    </source>
</evidence>
<evidence type="ECO:0000256" key="10">
    <source>
        <dbReference type="ARBA" id="ARBA00022881"/>
    </source>
</evidence>
<dbReference type="Pfam" id="PF00752">
    <property type="entry name" value="XPG_N"/>
    <property type="match status" value="1"/>
</dbReference>
<evidence type="ECO:0000256" key="3">
    <source>
        <dbReference type="ARBA" id="ARBA00010563"/>
    </source>
</evidence>
<keyword evidence="4" id="KW-0540">Nuclease</keyword>
<evidence type="ECO:0000256" key="9">
    <source>
        <dbReference type="ARBA" id="ARBA00022842"/>
    </source>
</evidence>
<dbReference type="GO" id="GO:0006281">
    <property type="term" value="P:DNA repair"/>
    <property type="evidence" value="ECO:0007669"/>
    <property type="project" value="UniProtKB-KW"/>
</dbReference>
<dbReference type="PROSITE" id="PS00841">
    <property type="entry name" value="XPG_1"/>
    <property type="match status" value="1"/>
</dbReference>
<dbReference type="InterPro" id="IPR019974">
    <property type="entry name" value="XPG_CS"/>
</dbReference>
<dbReference type="GO" id="GO:0035312">
    <property type="term" value="F:5'-3' DNA exonuclease activity"/>
    <property type="evidence" value="ECO:0007669"/>
    <property type="project" value="InterPro"/>
</dbReference>
<accession>A0A9Q9EQ93</accession>
<feature type="compositionally biased region" description="Low complexity" evidence="14">
    <location>
        <begin position="557"/>
        <end position="591"/>
    </location>
</feature>
<keyword evidence="5" id="KW-0479">Metal-binding</keyword>
<evidence type="ECO:0000256" key="7">
    <source>
        <dbReference type="ARBA" id="ARBA00022801"/>
    </source>
</evidence>
<feature type="region of interest" description="Disordered" evidence="14">
    <location>
        <begin position="481"/>
        <end position="502"/>
    </location>
</feature>
<comment type="similarity">
    <text evidence="3">Belongs to the XPG/RAD2 endonuclease family. EXO1 subfamily.</text>
</comment>
<dbReference type="InterPro" id="IPR006086">
    <property type="entry name" value="XPG-I_dom"/>
</dbReference>
<evidence type="ECO:0000256" key="1">
    <source>
        <dbReference type="ARBA" id="ARBA00001946"/>
    </source>
</evidence>
<keyword evidence="10" id="KW-0267">Excision nuclease</keyword>
<feature type="domain" description="XPG-I" evidence="15">
    <location>
        <begin position="138"/>
        <end position="208"/>
    </location>
</feature>
<dbReference type="SUPFAM" id="SSF47807">
    <property type="entry name" value="5' to 3' exonuclease, C-terminal subdomain"/>
    <property type="match status" value="1"/>
</dbReference>
<feature type="compositionally biased region" description="Polar residues" evidence="14">
    <location>
        <begin position="400"/>
        <end position="411"/>
    </location>
</feature>
<feature type="region of interest" description="Disordered" evidence="14">
    <location>
        <begin position="400"/>
        <end position="457"/>
    </location>
</feature>
<evidence type="ECO:0000256" key="14">
    <source>
        <dbReference type="SAM" id="MobiDB-lite"/>
    </source>
</evidence>
<keyword evidence="18" id="KW-1185">Reference proteome</keyword>
<reference evidence="17" key="1">
    <citation type="submission" date="2022-06" db="EMBL/GenBank/DDBJ databases">
        <title>Complete genome sequences of two strains of the flax pathogen Septoria linicola.</title>
        <authorList>
            <person name="Lapalu N."/>
            <person name="Simon A."/>
            <person name="Demenou B."/>
            <person name="Paumier D."/>
            <person name="Guillot M.-P."/>
            <person name="Gout L."/>
            <person name="Valade R."/>
        </authorList>
    </citation>
    <scope>NUCLEOTIDE SEQUENCE</scope>
    <source>
        <strain evidence="17">SE15195</strain>
    </source>
</reference>
<dbReference type="PANTHER" id="PTHR11081">
    <property type="entry name" value="FLAP ENDONUCLEASE FAMILY MEMBER"/>
    <property type="match status" value="1"/>
</dbReference>
<evidence type="ECO:0000256" key="13">
    <source>
        <dbReference type="ARBA" id="ARBA00023242"/>
    </source>
</evidence>
<proteinExistence type="inferred from homology"/>
<dbReference type="InterPro" id="IPR044752">
    <property type="entry name" value="PIN-like_EXO1"/>
</dbReference>
<dbReference type="FunFam" id="1.10.150.20:FF:000011">
    <property type="entry name" value="exonuclease 1"/>
    <property type="match status" value="1"/>
</dbReference>
<dbReference type="Gene3D" id="1.10.150.20">
    <property type="entry name" value="5' to 3' exonuclease, C-terminal subdomain"/>
    <property type="match status" value="1"/>
</dbReference>
<evidence type="ECO:0000259" key="16">
    <source>
        <dbReference type="SMART" id="SM00485"/>
    </source>
</evidence>